<protein>
    <recommendedName>
        <fullName evidence="7">C3H1-type domain-containing protein</fullName>
    </recommendedName>
</protein>
<evidence type="ECO:0000256" key="6">
    <source>
        <dbReference type="SAM" id="MobiDB-lite"/>
    </source>
</evidence>
<proteinExistence type="predicted"/>
<comment type="caution">
    <text evidence="8">The sequence shown here is derived from an EMBL/GenBank/DDBJ whole genome shotgun (WGS) entry which is preliminary data.</text>
</comment>
<dbReference type="SMART" id="SM00356">
    <property type="entry name" value="ZnF_C3H1"/>
    <property type="match status" value="2"/>
</dbReference>
<evidence type="ECO:0000256" key="3">
    <source>
        <dbReference type="ARBA" id="ARBA00022771"/>
    </source>
</evidence>
<sequence length="381" mass="42511">MFSYKDVAISLIFAAWLPESFVTDMKKKKDVSPLDCHSNTSSSAHSSLLASKSFILSSLPETNSNSAEMENTFPNFDSLYQSLASEENMPHSPSPDSPLSSSTPYAAPADNAMANENRLYQARLIIESHLYQELLNRYGVALNCLHDLTREAQTLRKENDLLRLVNDELTHRLRSLFPQPFLQNRVLSSSPLSLIDNLRSISIGSTSMKNHHEIPHDIVCSNSSPTSVIENGKLEGNGLDRVSLPKSISVRSSGYLKKNQLGGNNNAGPSRTSNLSRLSSQPVDAARVYVKQEENALEMEVYNQGMYKTELCNKWQETGACPYGEQCQFAHGLSELCPVLRHPRYKTEVCRMVLAGVSCPYGHRCHFRHTISECERLTGPR</sequence>
<gene>
    <name evidence="8" type="ORF">Nepgr_006168</name>
</gene>
<dbReference type="Gene3D" id="4.10.1000.10">
    <property type="entry name" value="Zinc finger, CCCH-type"/>
    <property type="match status" value="2"/>
</dbReference>
<name>A0AAD3S4X1_NEPGR</name>
<dbReference type="PANTHER" id="PTHR12547">
    <property type="entry name" value="CCCH ZINC FINGER/TIS11-RELATED"/>
    <property type="match status" value="1"/>
</dbReference>
<dbReference type="Proteomes" id="UP001279734">
    <property type="component" value="Unassembled WGS sequence"/>
</dbReference>
<keyword evidence="9" id="KW-1185">Reference proteome</keyword>
<evidence type="ECO:0000256" key="4">
    <source>
        <dbReference type="ARBA" id="ARBA00022833"/>
    </source>
</evidence>
<evidence type="ECO:0000313" key="8">
    <source>
        <dbReference type="EMBL" id="GMH04329.1"/>
    </source>
</evidence>
<dbReference type="GO" id="GO:0003729">
    <property type="term" value="F:mRNA binding"/>
    <property type="evidence" value="ECO:0007669"/>
    <property type="project" value="InterPro"/>
</dbReference>
<dbReference type="SUPFAM" id="SSF90229">
    <property type="entry name" value="CCCH zinc finger"/>
    <property type="match status" value="2"/>
</dbReference>
<dbReference type="GO" id="GO:0008270">
    <property type="term" value="F:zinc ion binding"/>
    <property type="evidence" value="ECO:0007669"/>
    <property type="project" value="UniProtKB-KW"/>
</dbReference>
<keyword evidence="2" id="KW-0677">Repeat</keyword>
<keyword evidence="4 5" id="KW-0862">Zinc</keyword>
<evidence type="ECO:0000259" key="7">
    <source>
        <dbReference type="PROSITE" id="PS50103"/>
    </source>
</evidence>
<dbReference type="FunFam" id="4.10.1000.10:FF:000002">
    <property type="entry name" value="Zinc finger protein 36, C3H1 type-like 1"/>
    <property type="match status" value="1"/>
</dbReference>
<reference evidence="8" key="1">
    <citation type="submission" date="2023-05" db="EMBL/GenBank/DDBJ databases">
        <title>Nepenthes gracilis genome sequencing.</title>
        <authorList>
            <person name="Fukushima K."/>
        </authorList>
    </citation>
    <scope>NUCLEOTIDE SEQUENCE</scope>
    <source>
        <strain evidence="8">SING2019-196</strain>
    </source>
</reference>
<dbReference type="PANTHER" id="PTHR12547:SF162">
    <property type="entry name" value="ZINC FINGER CCCH DOMAIN-CONTAINING PROTEIN 15"/>
    <property type="match status" value="1"/>
</dbReference>
<feature type="compositionally biased region" description="Polar residues" evidence="6">
    <location>
        <begin position="261"/>
        <end position="279"/>
    </location>
</feature>
<feature type="domain" description="C3H1-type" evidence="7">
    <location>
        <begin position="306"/>
        <end position="334"/>
    </location>
</feature>
<evidence type="ECO:0000256" key="1">
    <source>
        <dbReference type="ARBA" id="ARBA00022723"/>
    </source>
</evidence>
<evidence type="ECO:0000313" key="9">
    <source>
        <dbReference type="Proteomes" id="UP001279734"/>
    </source>
</evidence>
<feature type="region of interest" description="Disordered" evidence="6">
    <location>
        <begin position="255"/>
        <end position="279"/>
    </location>
</feature>
<dbReference type="InterPro" id="IPR045877">
    <property type="entry name" value="ZFP36-like"/>
</dbReference>
<feature type="region of interest" description="Disordered" evidence="6">
    <location>
        <begin position="84"/>
        <end position="108"/>
    </location>
</feature>
<dbReference type="FunFam" id="4.10.1000.10:FF:000001">
    <property type="entry name" value="zinc finger CCCH domain-containing protein 15-like"/>
    <property type="match status" value="1"/>
</dbReference>
<organism evidence="8 9">
    <name type="scientific">Nepenthes gracilis</name>
    <name type="common">Slender pitcher plant</name>
    <dbReference type="NCBI Taxonomy" id="150966"/>
    <lineage>
        <taxon>Eukaryota</taxon>
        <taxon>Viridiplantae</taxon>
        <taxon>Streptophyta</taxon>
        <taxon>Embryophyta</taxon>
        <taxon>Tracheophyta</taxon>
        <taxon>Spermatophyta</taxon>
        <taxon>Magnoliopsida</taxon>
        <taxon>eudicotyledons</taxon>
        <taxon>Gunneridae</taxon>
        <taxon>Pentapetalae</taxon>
        <taxon>Caryophyllales</taxon>
        <taxon>Nepenthaceae</taxon>
        <taxon>Nepenthes</taxon>
    </lineage>
</organism>
<evidence type="ECO:0000256" key="5">
    <source>
        <dbReference type="PROSITE-ProRule" id="PRU00723"/>
    </source>
</evidence>
<feature type="zinc finger region" description="C3H1-type" evidence="5">
    <location>
        <begin position="344"/>
        <end position="372"/>
    </location>
</feature>
<evidence type="ECO:0000256" key="2">
    <source>
        <dbReference type="ARBA" id="ARBA00022737"/>
    </source>
</evidence>
<accession>A0AAD3S4X1</accession>
<dbReference type="InterPro" id="IPR000571">
    <property type="entry name" value="Znf_CCCH"/>
</dbReference>
<dbReference type="PROSITE" id="PS50103">
    <property type="entry name" value="ZF_C3H1"/>
    <property type="match status" value="2"/>
</dbReference>
<feature type="domain" description="C3H1-type" evidence="7">
    <location>
        <begin position="344"/>
        <end position="372"/>
    </location>
</feature>
<dbReference type="Pfam" id="PF00642">
    <property type="entry name" value="zf-CCCH"/>
    <property type="match status" value="1"/>
</dbReference>
<dbReference type="EMBL" id="BSYO01000005">
    <property type="protein sequence ID" value="GMH04329.1"/>
    <property type="molecule type" value="Genomic_DNA"/>
</dbReference>
<dbReference type="AlphaFoldDB" id="A0AAD3S4X1"/>
<feature type="zinc finger region" description="C3H1-type" evidence="5">
    <location>
        <begin position="306"/>
        <end position="334"/>
    </location>
</feature>
<keyword evidence="1 5" id="KW-0479">Metal-binding</keyword>
<keyword evidence="3 5" id="KW-0863">Zinc-finger</keyword>
<dbReference type="InterPro" id="IPR036855">
    <property type="entry name" value="Znf_CCCH_sf"/>
</dbReference>